<evidence type="ECO:0000313" key="2">
    <source>
        <dbReference type="EMBL" id="RHG61765.1"/>
    </source>
</evidence>
<proteinExistence type="predicted"/>
<dbReference type="Gene3D" id="3.10.620.30">
    <property type="match status" value="1"/>
</dbReference>
<gene>
    <name evidence="2" type="ORF">DW250_14895</name>
</gene>
<dbReference type="EMBL" id="QRIN01000097">
    <property type="protein sequence ID" value="RHG61765.1"/>
    <property type="molecule type" value="Genomic_DNA"/>
</dbReference>
<evidence type="ECO:0000256" key="1">
    <source>
        <dbReference type="SAM" id="SignalP"/>
    </source>
</evidence>
<sequence length="502" mass="57940">MTGKLGNLINKMVMARFKSFLLISLLFGLSMFTSSAQTDDFYAQYEKFSKHAKAEYEDYRAQCNAEYVKFLERAWKEYKVLPSIPRPKDEVVPPTIMPRQDKNKKQAKEIPIENVVSPILSLPQPKPISPIYENDKVEEKNFSFSYMGTTCEVRLPKDLNIRMSGCESCMIATIWKQLATNAMDNTIRDFLALRLKMQLCDWAYLNLIDTFAQAFCGHGNEAVIMAAFIYSQSGYKMRLGRDCEKLYLLYGSKYGIYEKGYIVIEGINYYPLDDKVERMEISDFSFPQEQSMSLYIENAQKFTIRPSAKRKLASEQYHDVTIDSQVNLNLIQFYNTYPSSEVNGNFMTRWKMYADTPMDESVSQMLYPDIKNKIEGLSDVQAVNQILNWVQTAFQYEYDDKVWGHDRAFFAEETLYYPYCDCEDRAILFTRLVRDLLGLKCILVYYPGHLASAVCFKQQVNGDYISLDGGVYTICDPTYIGAPVGITMPEMDNRSAKVIKLL</sequence>
<keyword evidence="1" id="KW-0732">Signal</keyword>
<organism evidence="2 3">
    <name type="scientific">Segatella copri</name>
    <dbReference type="NCBI Taxonomy" id="165179"/>
    <lineage>
        <taxon>Bacteria</taxon>
        <taxon>Pseudomonadati</taxon>
        <taxon>Bacteroidota</taxon>
        <taxon>Bacteroidia</taxon>
        <taxon>Bacteroidales</taxon>
        <taxon>Prevotellaceae</taxon>
        <taxon>Segatella</taxon>
    </lineage>
</organism>
<comment type="caution">
    <text evidence="2">The sequence shown here is derived from an EMBL/GenBank/DDBJ whole genome shotgun (WGS) entry which is preliminary data.</text>
</comment>
<dbReference type="Proteomes" id="UP000286501">
    <property type="component" value="Unassembled WGS sequence"/>
</dbReference>
<reference evidence="2 3" key="1">
    <citation type="submission" date="2018-08" db="EMBL/GenBank/DDBJ databases">
        <title>A genome reference for cultivated species of the human gut microbiota.</title>
        <authorList>
            <person name="Zou Y."/>
            <person name="Xue W."/>
            <person name="Luo G."/>
        </authorList>
    </citation>
    <scope>NUCLEOTIDE SEQUENCE [LARGE SCALE GENOMIC DNA]</scope>
    <source>
        <strain evidence="2 3">AM22-1</strain>
    </source>
</reference>
<name>A0A414TBX6_9BACT</name>
<protein>
    <recommendedName>
        <fullName evidence="4">Transglutaminase domain-containing protein</fullName>
    </recommendedName>
</protein>
<feature type="chain" id="PRO_5043189675" description="Transglutaminase domain-containing protein" evidence="1">
    <location>
        <begin position="37"/>
        <end position="502"/>
    </location>
</feature>
<accession>A0A414TBX6</accession>
<evidence type="ECO:0000313" key="3">
    <source>
        <dbReference type="Proteomes" id="UP000286501"/>
    </source>
</evidence>
<feature type="signal peptide" evidence="1">
    <location>
        <begin position="1"/>
        <end position="36"/>
    </location>
</feature>
<dbReference type="AlphaFoldDB" id="A0A414TBX6"/>
<evidence type="ECO:0008006" key="4">
    <source>
        <dbReference type="Google" id="ProtNLM"/>
    </source>
</evidence>